<proteinExistence type="predicted"/>
<dbReference type="PaxDb" id="5141-EFNCRP00000009793"/>
<evidence type="ECO:0000313" key="2">
    <source>
        <dbReference type="Proteomes" id="UP000001805"/>
    </source>
</evidence>
<dbReference type="Proteomes" id="UP000001805">
    <property type="component" value="Chromosome 3, Linkage Group III"/>
</dbReference>
<keyword evidence="2" id="KW-1185">Reference proteome</keyword>
<evidence type="ECO:0000313" key="1">
    <source>
        <dbReference type="EMBL" id="EAA28884.1"/>
    </source>
</evidence>
<protein>
    <submittedName>
        <fullName evidence="1">Uncharacterized protein</fullName>
    </submittedName>
</protein>
<dbReference type="KEGG" id="ncr:NCU10005"/>
<dbReference type="OrthoDB" id="4585960at2759"/>
<dbReference type="InParanoid" id="Q7S0N5"/>
<gene>
    <name evidence="1" type="ORF">NCU10005</name>
</gene>
<dbReference type="RefSeq" id="XP_958120.1">
    <property type="nucleotide sequence ID" value="XM_953027.2"/>
</dbReference>
<reference evidence="1 2" key="1">
    <citation type="journal article" date="2003" name="Nature">
        <title>The genome sequence of the filamentous fungus Neurospora crassa.</title>
        <authorList>
            <person name="Galagan J.E."/>
            <person name="Calvo S.E."/>
            <person name="Borkovich K.A."/>
            <person name="Selker E.U."/>
            <person name="Read N.D."/>
            <person name="Jaffe D."/>
            <person name="FitzHugh W."/>
            <person name="Ma L.J."/>
            <person name="Smirnov S."/>
            <person name="Purcell S."/>
            <person name="Rehman B."/>
            <person name="Elkins T."/>
            <person name="Engels R."/>
            <person name="Wang S."/>
            <person name="Nielsen C.B."/>
            <person name="Butler J."/>
            <person name="Endrizzi M."/>
            <person name="Qui D."/>
            <person name="Ianakiev P."/>
            <person name="Bell-Pedersen D."/>
            <person name="Nelson M.A."/>
            <person name="Werner-Washburne M."/>
            <person name="Selitrennikoff C.P."/>
            <person name="Kinsey J.A."/>
            <person name="Braun E.L."/>
            <person name="Zelter A."/>
            <person name="Schulte U."/>
            <person name="Kothe G.O."/>
            <person name="Jedd G."/>
            <person name="Mewes W."/>
            <person name="Staben C."/>
            <person name="Marcotte E."/>
            <person name="Greenberg D."/>
            <person name="Roy A."/>
            <person name="Foley K."/>
            <person name="Naylor J."/>
            <person name="Stange-Thomann N."/>
            <person name="Barrett R."/>
            <person name="Gnerre S."/>
            <person name="Kamal M."/>
            <person name="Kamvysselis M."/>
            <person name="Mauceli E."/>
            <person name="Bielke C."/>
            <person name="Rudd S."/>
            <person name="Frishman D."/>
            <person name="Krystofova S."/>
            <person name="Rasmussen C."/>
            <person name="Metzenberg R.L."/>
            <person name="Perkins D.D."/>
            <person name="Kroken S."/>
            <person name="Cogoni C."/>
            <person name="Macino G."/>
            <person name="Catcheside D."/>
            <person name="Li W."/>
            <person name="Pratt R.J."/>
            <person name="Osmani S.A."/>
            <person name="DeSouza C.P."/>
            <person name="Glass L."/>
            <person name="Orbach M.J."/>
            <person name="Berglund J.A."/>
            <person name="Voelker R."/>
            <person name="Yarden O."/>
            <person name="Plamann M."/>
            <person name="Seiler S."/>
            <person name="Dunlap J."/>
            <person name="Radford A."/>
            <person name="Aramayo R."/>
            <person name="Natvig D.O."/>
            <person name="Alex L.A."/>
            <person name="Mannhaupt G."/>
            <person name="Ebbole D.J."/>
            <person name="Freitag M."/>
            <person name="Paulsen I."/>
            <person name="Sachs M.S."/>
            <person name="Lander E.S."/>
            <person name="Nusbaum C."/>
            <person name="Birren B."/>
        </authorList>
    </citation>
    <scope>NUCLEOTIDE SEQUENCE [LARGE SCALE GENOMIC DNA]</scope>
    <source>
        <strain evidence="2">ATCC 24698 / 74-OR23-1A / CBS 708.71 / DSM 1257 / FGSC 987</strain>
    </source>
</reference>
<dbReference type="AlphaFoldDB" id="Q7S0N5"/>
<dbReference type="EMBL" id="CM002238">
    <property type="protein sequence ID" value="EAA28884.1"/>
    <property type="molecule type" value="Genomic_DNA"/>
</dbReference>
<dbReference type="HOGENOM" id="CLU_1337841_0_0_1"/>
<dbReference type="OMA" id="IRQGPHN"/>
<name>Q7S0N5_NEUCR</name>
<organism evidence="1 2">
    <name type="scientific">Neurospora crassa (strain ATCC 24698 / 74-OR23-1A / CBS 708.71 / DSM 1257 / FGSC 987)</name>
    <dbReference type="NCBI Taxonomy" id="367110"/>
    <lineage>
        <taxon>Eukaryota</taxon>
        <taxon>Fungi</taxon>
        <taxon>Dikarya</taxon>
        <taxon>Ascomycota</taxon>
        <taxon>Pezizomycotina</taxon>
        <taxon>Sordariomycetes</taxon>
        <taxon>Sordariomycetidae</taxon>
        <taxon>Sordariales</taxon>
        <taxon>Sordariaceae</taxon>
        <taxon>Neurospora</taxon>
    </lineage>
</organism>
<sequence length="205" mass="23461">MSGYQRRTNRGMHPEWWPHIHDLPINAATWNEFVNLPPLQLGEDVPTVYKKDLSSRRPGVKIRLALINFCHSEVSVRRMADVEDICVAEADRLGLNYVGIRQGPHNSESVYTDGCPTMIRDPKTGRMKKMQRQADWHITVVFGHSINELLLHGHIYINWDGNSNTDITIVTDPENQRTFFYDGPKVAAQYWGVIRGDTLPLKAVQ</sequence>
<accession>Q7S0N5</accession>
<dbReference type="GeneID" id="3874267"/>
<dbReference type="VEuPathDB" id="FungiDB:NCU10005"/>